<comment type="caution">
    <text evidence="2">The sequence shown here is derived from an EMBL/GenBank/DDBJ whole genome shotgun (WGS) entry which is preliminary data.</text>
</comment>
<organism evidence="2 3">
    <name type="scientific">Botrimarina hoheduenensis</name>
    <dbReference type="NCBI Taxonomy" id="2528000"/>
    <lineage>
        <taxon>Bacteria</taxon>
        <taxon>Pseudomonadati</taxon>
        <taxon>Planctomycetota</taxon>
        <taxon>Planctomycetia</taxon>
        <taxon>Pirellulales</taxon>
        <taxon>Lacipirellulaceae</taxon>
        <taxon>Botrimarina</taxon>
    </lineage>
</organism>
<dbReference type="Proteomes" id="UP000318995">
    <property type="component" value="Unassembled WGS sequence"/>
</dbReference>
<feature type="transmembrane region" description="Helical" evidence="1">
    <location>
        <begin position="424"/>
        <end position="447"/>
    </location>
</feature>
<feature type="transmembrane region" description="Helical" evidence="1">
    <location>
        <begin position="205"/>
        <end position="228"/>
    </location>
</feature>
<feature type="transmembrane region" description="Helical" evidence="1">
    <location>
        <begin position="170"/>
        <end position="193"/>
    </location>
</feature>
<keyword evidence="1" id="KW-0472">Membrane</keyword>
<feature type="transmembrane region" description="Helical" evidence="1">
    <location>
        <begin position="92"/>
        <end position="110"/>
    </location>
</feature>
<evidence type="ECO:0000313" key="2">
    <source>
        <dbReference type="EMBL" id="TWT48864.1"/>
    </source>
</evidence>
<keyword evidence="1" id="KW-0812">Transmembrane</keyword>
<proteinExistence type="predicted"/>
<dbReference type="AlphaFoldDB" id="A0A5C5WDT6"/>
<keyword evidence="3" id="KW-1185">Reference proteome</keyword>
<sequence length="555" mass="59555">MAIASDPAAMTEPTPARAEGGFWTRLDALISWLGEGLNPILVKETRQALKSRQFTLWFVLLLVACWITTVGGVALVGPSIYYVSAGGYLLRVYYAVLLLPLTVVIPFNAFRSLTAEQEENTRDLLEVSTLTPWQVVNGKLGSAVLQMLMYLSALAPCIAFTYLLRGVDLLTIGLLLLYAVLASIGLSMIGLLLAATNKQRRGQNFLAVVFAGGLFFAFSTIFAMSMAAMELDPGERSSPAFFWIHLGLLSLYATTFGIVYVATAGLCTFSSANRSTPLRVALVIQQAVFIAWCAGMIATSPAVGDGLLAIVFTASIYWFVAGAVLTSEPAELSQRVRRRLPQSLVGRALFSWFCPGPASGYIFAITNLGLVLLLWAGSIIWCRVTGSMPLASALFIAAVCWAYIVTFLGLGLLAITALRKVATLTLLGGFLVQVLLVLAASGVPLLVQVLSNRVRLGDATLYETTSPVLTVMRLTDGQLDATEEYLVAGVVFSAAASVLLVCLRLAGREAGLRRVAKPQRVIEDDLSMAPAAQPVPTNPWGDLAVRTARTEEREG</sequence>
<evidence type="ECO:0000256" key="1">
    <source>
        <dbReference type="SAM" id="Phobius"/>
    </source>
</evidence>
<feature type="transmembrane region" description="Helical" evidence="1">
    <location>
        <begin position="306"/>
        <end position="327"/>
    </location>
</feature>
<gene>
    <name evidence="2" type="ORF">Pla111_06400</name>
</gene>
<feature type="transmembrane region" description="Helical" evidence="1">
    <location>
        <begin position="56"/>
        <end position="80"/>
    </location>
</feature>
<feature type="transmembrane region" description="Helical" evidence="1">
    <location>
        <begin position="147"/>
        <end position="164"/>
    </location>
</feature>
<feature type="transmembrane region" description="Helical" evidence="1">
    <location>
        <begin position="240"/>
        <end position="268"/>
    </location>
</feature>
<reference evidence="2 3" key="1">
    <citation type="submission" date="2019-02" db="EMBL/GenBank/DDBJ databases">
        <title>Deep-cultivation of Planctomycetes and their phenomic and genomic characterization uncovers novel biology.</title>
        <authorList>
            <person name="Wiegand S."/>
            <person name="Jogler M."/>
            <person name="Boedeker C."/>
            <person name="Pinto D."/>
            <person name="Vollmers J."/>
            <person name="Rivas-Marin E."/>
            <person name="Kohn T."/>
            <person name="Peeters S.H."/>
            <person name="Heuer A."/>
            <person name="Rast P."/>
            <person name="Oberbeckmann S."/>
            <person name="Bunk B."/>
            <person name="Jeske O."/>
            <person name="Meyerdierks A."/>
            <person name="Storesund J.E."/>
            <person name="Kallscheuer N."/>
            <person name="Luecker S."/>
            <person name="Lage O.M."/>
            <person name="Pohl T."/>
            <person name="Merkel B.J."/>
            <person name="Hornburger P."/>
            <person name="Mueller R.-W."/>
            <person name="Bruemmer F."/>
            <person name="Labrenz M."/>
            <person name="Spormann A.M."/>
            <person name="Op Den Camp H."/>
            <person name="Overmann J."/>
            <person name="Amann R."/>
            <person name="Jetten M.S.M."/>
            <person name="Mascher T."/>
            <person name="Medema M.H."/>
            <person name="Devos D.P."/>
            <person name="Kaster A.-K."/>
            <person name="Ovreas L."/>
            <person name="Rohde M."/>
            <person name="Galperin M.Y."/>
            <person name="Jogler C."/>
        </authorList>
    </citation>
    <scope>NUCLEOTIDE SEQUENCE [LARGE SCALE GENOMIC DNA]</scope>
    <source>
        <strain evidence="2 3">Pla111</strain>
    </source>
</reference>
<feature type="transmembrane region" description="Helical" evidence="1">
    <location>
        <begin position="485"/>
        <end position="507"/>
    </location>
</feature>
<dbReference type="RefSeq" id="WP_146571244.1">
    <property type="nucleotide sequence ID" value="NZ_SJPH01000001.1"/>
</dbReference>
<dbReference type="OrthoDB" id="5524691at2"/>
<evidence type="ECO:0000313" key="3">
    <source>
        <dbReference type="Proteomes" id="UP000318995"/>
    </source>
</evidence>
<evidence type="ECO:0008006" key="4">
    <source>
        <dbReference type="Google" id="ProtNLM"/>
    </source>
</evidence>
<feature type="transmembrane region" description="Helical" evidence="1">
    <location>
        <begin position="280"/>
        <end position="300"/>
    </location>
</feature>
<feature type="transmembrane region" description="Helical" evidence="1">
    <location>
        <begin position="393"/>
        <end position="417"/>
    </location>
</feature>
<keyword evidence="1" id="KW-1133">Transmembrane helix</keyword>
<protein>
    <recommendedName>
        <fullName evidence="4">ABC-2 family transporter protein</fullName>
    </recommendedName>
</protein>
<dbReference type="EMBL" id="SJPH01000001">
    <property type="protein sequence ID" value="TWT48864.1"/>
    <property type="molecule type" value="Genomic_DNA"/>
</dbReference>
<accession>A0A5C5WDT6</accession>
<name>A0A5C5WDT6_9BACT</name>
<feature type="transmembrane region" description="Helical" evidence="1">
    <location>
        <begin position="348"/>
        <end position="381"/>
    </location>
</feature>